<dbReference type="InterPro" id="IPR014284">
    <property type="entry name" value="RNA_pol_sigma-70_dom"/>
</dbReference>
<sequence length="164" mass="19265">MNELSIILDHRNYYLSYLNKVIKNNGDAEDIFQNCLIKFWESIKKGRYKDNGTLEAYFTKIIRNEFISYLRKKSVRLETVNSEIIDIGITTNPMNLYDFNHLVSRVDLFLQRINLVEGGVFKLRIEGRQYNDIAKQLGITPSSARGIMRRMRMKFAIINYKQAA</sequence>
<dbReference type="InterPro" id="IPR039425">
    <property type="entry name" value="RNA_pol_sigma-70-like"/>
</dbReference>
<dbReference type="PANTHER" id="PTHR43133">
    <property type="entry name" value="RNA POLYMERASE ECF-TYPE SIGMA FACTO"/>
    <property type="match status" value="1"/>
</dbReference>
<dbReference type="EMBL" id="LAZR01006173">
    <property type="protein sequence ID" value="KKM94155.1"/>
    <property type="molecule type" value="Genomic_DNA"/>
</dbReference>
<dbReference type="Gene3D" id="1.10.1740.10">
    <property type="match status" value="1"/>
</dbReference>
<protein>
    <recommendedName>
        <fullName evidence="6">RNA polymerase sigma-70 region 2 domain-containing protein</fullName>
    </recommendedName>
</protein>
<dbReference type="GO" id="GO:0016987">
    <property type="term" value="F:sigma factor activity"/>
    <property type="evidence" value="ECO:0007669"/>
    <property type="project" value="UniProtKB-KW"/>
</dbReference>
<dbReference type="PANTHER" id="PTHR43133:SF8">
    <property type="entry name" value="RNA POLYMERASE SIGMA FACTOR HI_1459-RELATED"/>
    <property type="match status" value="1"/>
</dbReference>
<feature type="domain" description="RNA polymerase sigma-70 region 2" evidence="6">
    <location>
        <begin position="8"/>
        <end position="74"/>
    </location>
</feature>
<keyword evidence="5" id="KW-0804">Transcription</keyword>
<dbReference type="InterPro" id="IPR007627">
    <property type="entry name" value="RNA_pol_sigma70_r2"/>
</dbReference>
<reference evidence="7" key="1">
    <citation type="journal article" date="2015" name="Nature">
        <title>Complex archaea that bridge the gap between prokaryotes and eukaryotes.</title>
        <authorList>
            <person name="Spang A."/>
            <person name="Saw J.H."/>
            <person name="Jorgensen S.L."/>
            <person name="Zaremba-Niedzwiedzka K."/>
            <person name="Martijn J."/>
            <person name="Lind A.E."/>
            <person name="van Eijk R."/>
            <person name="Schleper C."/>
            <person name="Guy L."/>
            <person name="Ettema T.J."/>
        </authorList>
    </citation>
    <scope>NUCLEOTIDE SEQUENCE</scope>
</reference>
<accession>A0A0F9NZ85</accession>
<dbReference type="AlphaFoldDB" id="A0A0F9NZ85"/>
<keyword evidence="3" id="KW-0731">Sigma factor</keyword>
<keyword evidence="2" id="KW-0805">Transcription regulation</keyword>
<dbReference type="InterPro" id="IPR013325">
    <property type="entry name" value="RNA_pol_sigma_r2"/>
</dbReference>
<evidence type="ECO:0000256" key="2">
    <source>
        <dbReference type="ARBA" id="ARBA00023015"/>
    </source>
</evidence>
<dbReference type="NCBIfam" id="TIGR02937">
    <property type="entry name" value="sigma70-ECF"/>
    <property type="match status" value="1"/>
</dbReference>
<dbReference type="SUPFAM" id="SSF88946">
    <property type="entry name" value="Sigma2 domain of RNA polymerase sigma factors"/>
    <property type="match status" value="1"/>
</dbReference>
<evidence type="ECO:0000313" key="7">
    <source>
        <dbReference type="EMBL" id="KKM94155.1"/>
    </source>
</evidence>
<comment type="caution">
    <text evidence="7">The sequence shown here is derived from an EMBL/GenBank/DDBJ whole genome shotgun (WGS) entry which is preliminary data.</text>
</comment>
<dbReference type="GO" id="GO:0003677">
    <property type="term" value="F:DNA binding"/>
    <property type="evidence" value="ECO:0007669"/>
    <property type="project" value="UniProtKB-KW"/>
</dbReference>
<dbReference type="InterPro" id="IPR013324">
    <property type="entry name" value="RNA_pol_sigma_r3/r4-like"/>
</dbReference>
<evidence type="ECO:0000256" key="4">
    <source>
        <dbReference type="ARBA" id="ARBA00023125"/>
    </source>
</evidence>
<organism evidence="7">
    <name type="scientific">marine sediment metagenome</name>
    <dbReference type="NCBI Taxonomy" id="412755"/>
    <lineage>
        <taxon>unclassified sequences</taxon>
        <taxon>metagenomes</taxon>
        <taxon>ecological metagenomes</taxon>
    </lineage>
</organism>
<evidence type="ECO:0000256" key="5">
    <source>
        <dbReference type="ARBA" id="ARBA00023163"/>
    </source>
</evidence>
<dbReference type="SUPFAM" id="SSF88659">
    <property type="entry name" value="Sigma3 and sigma4 domains of RNA polymerase sigma factors"/>
    <property type="match status" value="1"/>
</dbReference>
<evidence type="ECO:0000256" key="3">
    <source>
        <dbReference type="ARBA" id="ARBA00023082"/>
    </source>
</evidence>
<comment type="similarity">
    <text evidence="1">Belongs to the sigma-70 factor family. ECF subfamily.</text>
</comment>
<name>A0A0F9NZ85_9ZZZZ</name>
<evidence type="ECO:0000256" key="1">
    <source>
        <dbReference type="ARBA" id="ARBA00010641"/>
    </source>
</evidence>
<dbReference type="GO" id="GO:0006352">
    <property type="term" value="P:DNA-templated transcription initiation"/>
    <property type="evidence" value="ECO:0007669"/>
    <property type="project" value="InterPro"/>
</dbReference>
<proteinExistence type="inferred from homology"/>
<keyword evidence="4" id="KW-0238">DNA-binding</keyword>
<dbReference type="Pfam" id="PF04542">
    <property type="entry name" value="Sigma70_r2"/>
    <property type="match status" value="1"/>
</dbReference>
<gene>
    <name evidence="7" type="ORF">LCGC14_1201150</name>
</gene>
<evidence type="ECO:0000259" key="6">
    <source>
        <dbReference type="Pfam" id="PF04542"/>
    </source>
</evidence>